<evidence type="ECO:0000256" key="5">
    <source>
        <dbReference type="ARBA" id="ARBA00022759"/>
    </source>
</evidence>
<feature type="binding site" evidence="8">
    <location>
        <position position="247"/>
    </location>
    <ligand>
        <name>Zn(2+)</name>
        <dbReference type="ChEBI" id="CHEBI:29105"/>
        <label>2</label>
        <note>catalytic</note>
    </ligand>
</feature>
<keyword evidence="11" id="KW-1185">Reference proteome</keyword>
<feature type="binding site" evidence="8">
    <location>
        <position position="90"/>
    </location>
    <ligand>
        <name>Zn(2+)</name>
        <dbReference type="ChEBI" id="CHEBI:29105"/>
        <label>2</label>
        <note>catalytic</note>
    </ligand>
</feature>
<keyword evidence="4 8" id="KW-0479">Metal-binding</keyword>
<dbReference type="EC" id="3.1.26.11" evidence="8"/>
<dbReference type="PANTHER" id="PTHR46018:SF2">
    <property type="entry name" value="ZINC PHOSPHODIESTERASE ELAC PROTEIN 1"/>
    <property type="match status" value="1"/>
</dbReference>
<evidence type="ECO:0000313" key="11">
    <source>
        <dbReference type="Proteomes" id="UP000184114"/>
    </source>
</evidence>
<feature type="binding site" evidence="8">
    <location>
        <position position="86"/>
    </location>
    <ligand>
        <name>Zn(2+)</name>
        <dbReference type="ChEBI" id="CHEBI:29105"/>
        <label>1</label>
        <note>catalytic</note>
    </ligand>
</feature>
<evidence type="ECO:0000256" key="4">
    <source>
        <dbReference type="ARBA" id="ARBA00022723"/>
    </source>
</evidence>
<dbReference type="SUPFAM" id="SSF56281">
    <property type="entry name" value="Metallo-hydrolase/oxidoreductase"/>
    <property type="match status" value="1"/>
</dbReference>
<dbReference type="NCBIfam" id="NF000801">
    <property type="entry name" value="PRK00055.1-3"/>
    <property type="match status" value="1"/>
</dbReference>
<dbReference type="AlphaFoldDB" id="A0A1M4W670"/>
<keyword evidence="6 8" id="KW-0378">Hydrolase</keyword>
<dbReference type="GO" id="GO:0008270">
    <property type="term" value="F:zinc ion binding"/>
    <property type="evidence" value="ECO:0007669"/>
    <property type="project" value="UniProtKB-UniRule"/>
</dbReference>
<evidence type="ECO:0000256" key="1">
    <source>
        <dbReference type="ARBA" id="ARBA00011738"/>
    </source>
</evidence>
<keyword evidence="9" id="KW-0472">Membrane</keyword>
<protein>
    <recommendedName>
        <fullName evidence="8">Ribonuclease Z</fullName>
        <shortName evidence="8">RNase Z</shortName>
        <ecNumber evidence="8">3.1.26.11</ecNumber>
    </recommendedName>
    <alternativeName>
        <fullName evidence="8">tRNA 3 endonuclease</fullName>
    </alternativeName>
    <alternativeName>
        <fullName evidence="8">tRNase Z</fullName>
    </alternativeName>
</protein>
<comment type="subunit">
    <text evidence="1 8">Homodimer.</text>
</comment>
<keyword evidence="5 8" id="KW-0255">Endonuclease</keyword>
<feature type="binding site" evidence="8">
    <location>
        <position position="91"/>
    </location>
    <ligand>
        <name>Zn(2+)</name>
        <dbReference type="ChEBI" id="CHEBI:29105"/>
        <label>2</label>
        <note>catalytic</note>
    </ligand>
</feature>
<feature type="transmembrane region" description="Helical" evidence="9">
    <location>
        <begin position="6"/>
        <end position="33"/>
    </location>
</feature>
<feature type="binding site" evidence="8">
    <location>
        <position position="88"/>
    </location>
    <ligand>
        <name>Zn(2+)</name>
        <dbReference type="ChEBI" id="CHEBI:29105"/>
        <label>1</label>
        <note>catalytic</note>
    </ligand>
</feature>
<keyword evidence="2 8" id="KW-0819">tRNA processing</keyword>
<feature type="binding site" evidence="8">
    <location>
        <position position="179"/>
    </location>
    <ligand>
        <name>Zn(2+)</name>
        <dbReference type="ChEBI" id="CHEBI:29105"/>
        <label>1</label>
        <note>catalytic</note>
    </ligand>
</feature>
<evidence type="ECO:0000256" key="3">
    <source>
        <dbReference type="ARBA" id="ARBA00022722"/>
    </source>
</evidence>
<keyword evidence="9" id="KW-1133">Transmembrane helix</keyword>
<evidence type="ECO:0000256" key="8">
    <source>
        <dbReference type="HAMAP-Rule" id="MF_01818"/>
    </source>
</evidence>
<dbReference type="EMBL" id="FQTY01000006">
    <property type="protein sequence ID" value="SHE76699.1"/>
    <property type="molecule type" value="Genomic_DNA"/>
</dbReference>
<sequence>MIEDFLLWGTLIIVNITLITKGEILLFNIVLLGTGGGMPMPNRFLSSMIISYKGRKILIDCGEGTQVSMRNLKTGFKQIDIICITHVHGDHIFGLPGLLSTIGNSSRIEPVTIIGPEGIADVVNGLISSISYFPYTINIIENPKNSLSIQILDNGMSIKDYTKKHSNNDIILSTLDLEHSSPCLGYNFYIRRKPKFYPEKAELYQVPKKIWKRLQNGEVIIHNNKTYTPDMVLGEERKGIKLSYITDTRPVDKILNFINESNLFVCEGTYGDNEDLDKAIKNKHMLFSEAAELARDGKVEELLLTHFSPVMDEPQLYKLNAMNIFSNTVIGYDGFKKELNFT</sequence>
<keyword evidence="3 8" id="KW-0540">Nuclease</keyword>
<evidence type="ECO:0000256" key="9">
    <source>
        <dbReference type="SAM" id="Phobius"/>
    </source>
</evidence>
<dbReference type="NCBIfam" id="TIGR02651">
    <property type="entry name" value="RNase_Z"/>
    <property type="match status" value="1"/>
</dbReference>
<feature type="binding site" evidence="8">
    <location>
        <position position="247"/>
    </location>
    <ligand>
        <name>Zn(2+)</name>
        <dbReference type="ChEBI" id="CHEBI:29105"/>
        <label>1</label>
        <note>catalytic</note>
    </ligand>
</feature>
<dbReference type="Pfam" id="PF23023">
    <property type="entry name" value="Anti-Pycsar_Apyc1"/>
    <property type="match status" value="1"/>
</dbReference>
<dbReference type="Proteomes" id="UP000184114">
    <property type="component" value="Unassembled WGS sequence"/>
</dbReference>
<dbReference type="CDD" id="cd07717">
    <property type="entry name" value="RNaseZ_ZiPD-like_MBL-fold"/>
    <property type="match status" value="1"/>
</dbReference>
<evidence type="ECO:0000256" key="7">
    <source>
        <dbReference type="ARBA" id="ARBA00022833"/>
    </source>
</evidence>
<proteinExistence type="inferred from homology"/>
<evidence type="ECO:0000256" key="6">
    <source>
        <dbReference type="ARBA" id="ARBA00022801"/>
    </source>
</evidence>
<dbReference type="STRING" id="1123404.SAMN02745784_01746"/>
<organism evidence="10 11">
    <name type="scientific">Tissierella praeacuta DSM 18095</name>
    <dbReference type="NCBI Taxonomy" id="1123404"/>
    <lineage>
        <taxon>Bacteria</taxon>
        <taxon>Bacillati</taxon>
        <taxon>Bacillota</taxon>
        <taxon>Tissierellia</taxon>
        <taxon>Tissierellales</taxon>
        <taxon>Tissierellaceae</taxon>
        <taxon>Tissierella</taxon>
    </lineage>
</organism>
<keyword evidence="9" id="KW-0812">Transmembrane</keyword>
<dbReference type="InterPro" id="IPR013471">
    <property type="entry name" value="RNase_Z/BN"/>
</dbReference>
<dbReference type="InterPro" id="IPR036866">
    <property type="entry name" value="RibonucZ/Hydroxyglut_hydro"/>
</dbReference>
<dbReference type="Gene3D" id="3.60.15.10">
    <property type="entry name" value="Ribonuclease Z/Hydroxyacylglutathione hydrolase-like"/>
    <property type="match status" value="1"/>
</dbReference>
<evidence type="ECO:0000313" key="10">
    <source>
        <dbReference type="EMBL" id="SHE76699.1"/>
    </source>
</evidence>
<name>A0A1M4W670_9FIRM</name>
<keyword evidence="7 8" id="KW-0862">Zinc</keyword>
<dbReference type="PANTHER" id="PTHR46018">
    <property type="entry name" value="ZINC PHOSPHODIESTERASE ELAC PROTEIN 1"/>
    <property type="match status" value="1"/>
</dbReference>
<reference evidence="11" key="1">
    <citation type="submission" date="2016-11" db="EMBL/GenBank/DDBJ databases">
        <authorList>
            <person name="Varghese N."/>
            <person name="Submissions S."/>
        </authorList>
    </citation>
    <scope>NUCLEOTIDE SEQUENCE [LARGE SCALE GENOMIC DNA]</scope>
    <source>
        <strain evidence="11">DSM 18095</strain>
    </source>
</reference>
<dbReference type="GO" id="GO:0042781">
    <property type="term" value="F:3'-tRNA processing endoribonuclease activity"/>
    <property type="evidence" value="ECO:0007669"/>
    <property type="project" value="UniProtKB-UniRule"/>
</dbReference>
<comment type="cofactor">
    <cofactor evidence="8">
        <name>Zn(2+)</name>
        <dbReference type="ChEBI" id="CHEBI:29105"/>
    </cofactor>
    <text evidence="8">Binds 2 Zn(2+) ions.</text>
</comment>
<dbReference type="HAMAP" id="MF_01818">
    <property type="entry name" value="RNase_Z_BN"/>
    <property type="match status" value="1"/>
</dbReference>
<accession>A0A1M4W670</accession>
<gene>
    <name evidence="8" type="primary">rnz</name>
    <name evidence="10" type="ORF">SAMN02745784_01746</name>
</gene>
<evidence type="ECO:0000256" key="2">
    <source>
        <dbReference type="ARBA" id="ARBA00022694"/>
    </source>
</evidence>
<feature type="binding site" evidence="8">
    <location>
        <position position="306"/>
    </location>
    <ligand>
        <name>Zn(2+)</name>
        <dbReference type="ChEBI" id="CHEBI:29105"/>
        <label>2</label>
        <note>catalytic</note>
    </ligand>
</feature>
<comment type="function">
    <text evidence="8">Zinc phosphodiesterase, which displays some tRNA 3'-processing endonuclease activity. Probably involved in tRNA maturation, by removing a 3'-trailer from precursor tRNA.</text>
</comment>
<feature type="active site" description="Proton acceptor" evidence="8">
    <location>
        <position position="90"/>
    </location>
</feature>
<comment type="catalytic activity">
    <reaction evidence="8">
        <text>Endonucleolytic cleavage of RNA, removing extra 3' nucleotides from tRNA precursor, generating 3' termini of tRNAs. A 3'-hydroxy group is left at the tRNA terminus and a 5'-phosphoryl group is left at the trailer molecule.</text>
        <dbReference type="EC" id="3.1.26.11"/>
    </reaction>
</comment>
<comment type="similarity">
    <text evidence="8">Belongs to the RNase Z family.</text>
</comment>